<gene>
    <name evidence="1" type="ORF">GCM10015535_63320</name>
</gene>
<comment type="caution">
    <text evidence="1">The sequence shown here is derived from an EMBL/GenBank/DDBJ whole genome shotgun (WGS) entry which is preliminary data.</text>
</comment>
<keyword evidence="2" id="KW-1185">Reference proteome</keyword>
<name>A0ABQ2WAG9_9ACTN</name>
<sequence>MAFLDDAYRRGVLRQTGAVYQFRHIRLQHHLARSYREHQSKYAPASFGSGAQGPVRP</sequence>
<evidence type="ECO:0000313" key="2">
    <source>
        <dbReference type="Proteomes" id="UP000660675"/>
    </source>
</evidence>
<reference evidence="2" key="1">
    <citation type="journal article" date="2019" name="Int. J. Syst. Evol. Microbiol.">
        <title>The Global Catalogue of Microorganisms (GCM) 10K type strain sequencing project: providing services to taxonomists for standard genome sequencing and annotation.</title>
        <authorList>
            <consortium name="The Broad Institute Genomics Platform"/>
            <consortium name="The Broad Institute Genome Sequencing Center for Infectious Disease"/>
            <person name="Wu L."/>
            <person name="Ma J."/>
        </authorList>
    </citation>
    <scope>NUCLEOTIDE SEQUENCE [LARGE SCALE GENOMIC DNA]</scope>
    <source>
        <strain evidence="2">JCM 4376</strain>
    </source>
</reference>
<evidence type="ECO:0000313" key="1">
    <source>
        <dbReference type="EMBL" id="GGV95635.1"/>
    </source>
</evidence>
<dbReference type="EMBL" id="BMTF01000033">
    <property type="protein sequence ID" value="GGV95635.1"/>
    <property type="molecule type" value="Genomic_DNA"/>
</dbReference>
<dbReference type="Proteomes" id="UP000660675">
    <property type="component" value="Unassembled WGS sequence"/>
</dbReference>
<proteinExistence type="predicted"/>
<protein>
    <submittedName>
        <fullName evidence="1">Uncharacterized protein</fullName>
    </submittedName>
</protein>
<accession>A0ABQ2WAG9</accession>
<organism evidence="1 2">
    <name type="scientific">Streptomyces gelaticus</name>
    <dbReference type="NCBI Taxonomy" id="285446"/>
    <lineage>
        <taxon>Bacteria</taxon>
        <taxon>Bacillati</taxon>
        <taxon>Actinomycetota</taxon>
        <taxon>Actinomycetes</taxon>
        <taxon>Kitasatosporales</taxon>
        <taxon>Streptomycetaceae</taxon>
        <taxon>Streptomyces</taxon>
    </lineage>
</organism>